<dbReference type="PANTHER" id="PTHR15615">
    <property type="match status" value="1"/>
</dbReference>
<feature type="compositionally biased region" description="Polar residues" evidence="1">
    <location>
        <begin position="88"/>
        <end position="113"/>
    </location>
</feature>
<dbReference type="GO" id="GO:0016538">
    <property type="term" value="F:cyclin-dependent protein serine/threonine kinase regulator activity"/>
    <property type="evidence" value="ECO:0007669"/>
    <property type="project" value="TreeGrafter"/>
</dbReference>
<gene>
    <name evidence="3" type="ORF">HYPBUDRAFT_156183</name>
</gene>
<dbReference type="GO" id="GO:0019901">
    <property type="term" value="F:protein kinase binding"/>
    <property type="evidence" value="ECO:0007669"/>
    <property type="project" value="InterPro"/>
</dbReference>
<protein>
    <recommendedName>
        <fullName evidence="5">Cyclin-domain-containing protein</fullName>
    </recommendedName>
</protein>
<feature type="region of interest" description="Disordered" evidence="1">
    <location>
        <begin position="134"/>
        <end position="158"/>
    </location>
</feature>
<feature type="transmembrane region" description="Helical" evidence="2">
    <location>
        <begin position="238"/>
        <end position="260"/>
    </location>
</feature>
<dbReference type="CDD" id="cd20558">
    <property type="entry name" value="CYCLIN_ScPCL7-like"/>
    <property type="match status" value="1"/>
</dbReference>
<evidence type="ECO:0000256" key="2">
    <source>
        <dbReference type="SAM" id="Phobius"/>
    </source>
</evidence>
<dbReference type="GeneID" id="30996728"/>
<organism evidence="3 4">
    <name type="scientific">Hyphopichia burtonii NRRL Y-1933</name>
    <dbReference type="NCBI Taxonomy" id="984485"/>
    <lineage>
        <taxon>Eukaryota</taxon>
        <taxon>Fungi</taxon>
        <taxon>Dikarya</taxon>
        <taxon>Ascomycota</taxon>
        <taxon>Saccharomycotina</taxon>
        <taxon>Pichiomycetes</taxon>
        <taxon>Debaryomycetaceae</taxon>
        <taxon>Hyphopichia</taxon>
    </lineage>
</organism>
<reference evidence="4" key="1">
    <citation type="submission" date="2016-05" db="EMBL/GenBank/DDBJ databases">
        <title>Comparative genomics of biotechnologically important yeasts.</title>
        <authorList>
            <consortium name="DOE Joint Genome Institute"/>
            <person name="Riley R."/>
            <person name="Haridas S."/>
            <person name="Wolfe K.H."/>
            <person name="Lopes M.R."/>
            <person name="Hittinger C.T."/>
            <person name="Goker M."/>
            <person name="Salamov A."/>
            <person name="Wisecaver J."/>
            <person name="Long T.M."/>
            <person name="Aerts A.L."/>
            <person name="Barry K."/>
            <person name="Choi C."/>
            <person name="Clum A."/>
            <person name="Coughlan A.Y."/>
            <person name="Deshpande S."/>
            <person name="Douglass A.P."/>
            <person name="Hanson S.J."/>
            <person name="Klenk H.-P."/>
            <person name="Labutti K."/>
            <person name="Lapidus A."/>
            <person name="Lindquist E."/>
            <person name="Lipzen A."/>
            <person name="Meier-Kolthoff J.P."/>
            <person name="Ohm R.A."/>
            <person name="Otillar R.P."/>
            <person name="Pangilinan J."/>
            <person name="Peng Y."/>
            <person name="Rokas A."/>
            <person name="Rosa C.A."/>
            <person name="Scheuner C."/>
            <person name="Sibirny A.A."/>
            <person name="Slot J.C."/>
            <person name="Stielow J.B."/>
            <person name="Sun H."/>
            <person name="Kurtzman C.P."/>
            <person name="Blackwell M."/>
            <person name="Grigoriev I.V."/>
            <person name="Jeffries T.W."/>
        </authorList>
    </citation>
    <scope>NUCLEOTIDE SEQUENCE [LARGE SCALE GENOMIC DNA]</scope>
    <source>
        <strain evidence="4">NRRL Y-1933</strain>
    </source>
</reference>
<dbReference type="GO" id="GO:0000307">
    <property type="term" value="C:cyclin-dependent protein kinase holoenzyme complex"/>
    <property type="evidence" value="ECO:0007669"/>
    <property type="project" value="UniProtKB-ARBA"/>
</dbReference>
<dbReference type="PANTHER" id="PTHR15615:SF122">
    <property type="entry name" value="CYCLIN"/>
    <property type="match status" value="1"/>
</dbReference>
<evidence type="ECO:0000313" key="4">
    <source>
        <dbReference type="Proteomes" id="UP000095085"/>
    </source>
</evidence>
<dbReference type="STRING" id="984485.A0A1E4RPK1"/>
<sequence>MSYLKDISDIPLKPSQETFVDEPSSLEDVHLEELIFDLEHGIKDINKLHVYHAIAIVNFTLESIIKLYNNQELLEGFRKDQLNKYNLRTPSQDNDSPVSNIVPTPSQTTNTSPILPPLKCAKISLDLDQEIIKETTPDSLSNNNEQDETDRDSEADDNQATIIPIEDLVADLSLETVKNPITGLDANRLQNELNYFEKPQINEQTIHLIKTFNLVKIPNISIEDFLIRIKTYSSSISVLSYIHAAFMIYKLSIILAVVPLSSFNVYRLLLALIRCLAKTLEDVYQKQKSFATVGGVSPKELFKIEVGFLYLCNFRVVVGESILNNFLKKDLLDLYKFCKKSF</sequence>
<keyword evidence="2" id="KW-0472">Membrane</keyword>
<dbReference type="Pfam" id="PF08613">
    <property type="entry name" value="Cyclin"/>
    <property type="match status" value="1"/>
</dbReference>
<dbReference type="InterPro" id="IPR013922">
    <property type="entry name" value="Cyclin_PHO80-like"/>
</dbReference>
<keyword evidence="2" id="KW-0812">Transmembrane</keyword>
<dbReference type="GO" id="GO:0005634">
    <property type="term" value="C:nucleus"/>
    <property type="evidence" value="ECO:0007669"/>
    <property type="project" value="TreeGrafter"/>
</dbReference>
<accession>A0A1E4RPK1</accession>
<dbReference type="Gene3D" id="1.10.472.10">
    <property type="entry name" value="Cyclin-like"/>
    <property type="match status" value="1"/>
</dbReference>
<proteinExistence type="predicted"/>
<evidence type="ECO:0000256" key="1">
    <source>
        <dbReference type="SAM" id="MobiDB-lite"/>
    </source>
</evidence>
<keyword evidence="2" id="KW-1133">Transmembrane helix</keyword>
<name>A0A1E4RPK1_9ASCO</name>
<dbReference type="AlphaFoldDB" id="A0A1E4RPK1"/>
<evidence type="ECO:0008006" key="5">
    <source>
        <dbReference type="Google" id="ProtNLM"/>
    </source>
</evidence>
<dbReference type="EMBL" id="KV454539">
    <property type="protein sequence ID" value="ODV69202.1"/>
    <property type="molecule type" value="Genomic_DNA"/>
</dbReference>
<evidence type="ECO:0000313" key="3">
    <source>
        <dbReference type="EMBL" id="ODV69202.1"/>
    </source>
</evidence>
<dbReference type="Proteomes" id="UP000095085">
    <property type="component" value="Unassembled WGS sequence"/>
</dbReference>
<feature type="region of interest" description="Disordered" evidence="1">
    <location>
        <begin position="88"/>
        <end position="115"/>
    </location>
</feature>
<feature type="compositionally biased region" description="Acidic residues" evidence="1">
    <location>
        <begin position="145"/>
        <end position="157"/>
    </location>
</feature>
<dbReference type="RefSeq" id="XP_020078269.1">
    <property type="nucleotide sequence ID" value="XM_020222179.1"/>
</dbReference>
<keyword evidence="4" id="KW-1185">Reference proteome</keyword>
<dbReference type="OrthoDB" id="5304883at2759"/>